<feature type="domain" description="KIB1-4 beta-propeller" evidence="1">
    <location>
        <begin position="81"/>
        <end position="337"/>
    </location>
</feature>
<accession>M8BYH0</accession>
<dbReference type="AlphaFoldDB" id="M8BYH0"/>
<name>M8BYH0_AEGTA</name>
<dbReference type="EnsemblPlants" id="EMT26808">
    <property type="protein sequence ID" value="EMT26808"/>
    <property type="gene ID" value="F775_11417"/>
</dbReference>
<evidence type="ECO:0000313" key="2">
    <source>
        <dbReference type="EnsemblPlants" id="EMT26808"/>
    </source>
</evidence>
<dbReference type="PANTHER" id="PTHR33110:SF104">
    <property type="entry name" value="MRNA CAP-BINDING PROTEIN"/>
    <property type="match status" value="1"/>
</dbReference>
<proteinExistence type="predicted"/>
<protein>
    <recommendedName>
        <fullName evidence="1">KIB1-4 beta-propeller domain-containing protein</fullName>
    </recommendedName>
</protein>
<organism evidence="2">
    <name type="scientific">Aegilops tauschii</name>
    <name type="common">Tausch's goatgrass</name>
    <name type="synonym">Aegilops squarrosa</name>
    <dbReference type="NCBI Taxonomy" id="37682"/>
    <lineage>
        <taxon>Eukaryota</taxon>
        <taxon>Viridiplantae</taxon>
        <taxon>Streptophyta</taxon>
        <taxon>Embryophyta</taxon>
        <taxon>Tracheophyta</taxon>
        <taxon>Spermatophyta</taxon>
        <taxon>Magnoliopsida</taxon>
        <taxon>Liliopsida</taxon>
        <taxon>Poales</taxon>
        <taxon>Poaceae</taxon>
        <taxon>BOP clade</taxon>
        <taxon>Pooideae</taxon>
        <taxon>Triticodae</taxon>
        <taxon>Triticeae</taxon>
        <taxon>Triticinae</taxon>
        <taxon>Aegilops</taxon>
    </lineage>
</organism>
<sequence>MTSTNATACGGGARANTPAAERCYLRLTTTIDRVRFTAVCTAWRAAASQHLPCSALPWLILDPSGAHGTNRVYCPEEGVVLPRLSLPGEAVQRCFVGSHEGGWVSSSQAPFKIINFFTGAEVAFSPHTRPHTDEPLLLWKVVFSEQPTLSSCILAGVTRMHQLAVYKVGCPEAGWTIQGLRGKDHLMDVAFCNGELYGTTQNPKHLIKLEFVINKPDAPVRVKIHYRFCMLQGYREHPEHIRYIVELRGQLVMVVRGYRSYKSFTAFRLVHYNIGIHDYNYYRYYDCRYKWVEVNSFGDYALFLGPTCSKAVQVPAGGHCDIQKNHIYFSHHRCLRRNSEIPNGAKVFLTTVNDDGYRAYYKKDEGNQSRGYYALGVVRPPMWIFHPDI</sequence>
<reference evidence="2" key="1">
    <citation type="submission" date="2015-06" db="UniProtKB">
        <authorList>
            <consortium name="EnsemblPlants"/>
        </authorList>
    </citation>
    <scope>IDENTIFICATION</scope>
</reference>
<dbReference type="Pfam" id="PF03478">
    <property type="entry name" value="Beta-prop_KIB1-4"/>
    <property type="match status" value="1"/>
</dbReference>
<dbReference type="PANTHER" id="PTHR33110">
    <property type="entry name" value="F-BOX/KELCH-REPEAT PROTEIN-RELATED"/>
    <property type="match status" value="1"/>
</dbReference>
<dbReference type="ExpressionAtlas" id="M8BYH0">
    <property type="expression patterns" value="baseline"/>
</dbReference>
<dbReference type="InterPro" id="IPR005174">
    <property type="entry name" value="KIB1-4_b-propeller"/>
</dbReference>
<evidence type="ECO:0000259" key="1">
    <source>
        <dbReference type="Pfam" id="PF03478"/>
    </source>
</evidence>